<gene>
    <name evidence="13" type="ORF">KR093_001379</name>
</gene>
<dbReference type="PROSITE" id="PS50240">
    <property type="entry name" value="TRYPSIN_DOM"/>
    <property type="match status" value="1"/>
</dbReference>
<keyword evidence="14" id="KW-1185">Reference proteome</keyword>
<keyword evidence="6" id="KW-0720">Serine protease</keyword>
<protein>
    <recommendedName>
        <fullName evidence="10">trypsin</fullName>
        <ecNumber evidence="10">3.4.21.4</ecNumber>
    </recommendedName>
</protein>
<sequence>MIMLKSLLIASLAISLVVAAPHNQLGGRIVGGADAVEGQFPHQVSLRQLTSHICGGTIIGPRVILTAAHCVTTEAADGSVKVTPAKQLSIRAGSTDRLSGGVVIKVSQVVVHEGYGSFLNDVALLQLEQPLSYSALIQAIPLASAETEVGSAVVISGWGLLETKGSSPRQLQWNTLSSLSKQQCISSTFMFTSSLICLAHTAGNGACNGDSGGPAIQNGEIVGIAGFVIDGCGSTNPDGYAKVFYHRDWILTNAAKL</sequence>
<evidence type="ECO:0000313" key="13">
    <source>
        <dbReference type="EMBL" id="KAH8386589.1"/>
    </source>
</evidence>
<proteinExistence type="inferred from homology"/>
<organism evidence="13 14">
    <name type="scientific">Drosophila rubida</name>
    <dbReference type="NCBI Taxonomy" id="30044"/>
    <lineage>
        <taxon>Eukaryota</taxon>
        <taxon>Metazoa</taxon>
        <taxon>Ecdysozoa</taxon>
        <taxon>Arthropoda</taxon>
        <taxon>Hexapoda</taxon>
        <taxon>Insecta</taxon>
        <taxon>Pterygota</taxon>
        <taxon>Neoptera</taxon>
        <taxon>Endopterygota</taxon>
        <taxon>Diptera</taxon>
        <taxon>Brachycera</taxon>
        <taxon>Muscomorpha</taxon>
        <taxon>Ephydroidea</taxon>
        <taxon>Drosophilidae</taxon>
        <taxon>Drosophila</taxon>
    </lineage>
</organism>
<dbReference type="InterPro" id="IPR050430">
    <property type="entry name" value="Peptidase_S1"/>
</dbReference>
<dbReference type="PRINTS" id="PR00722">
    <property type="entry name" value="CHYMOTRYPSIN"/>
</dbReference>
<keyword evidence="4 11" id="KW-0732">Signal</keyword>
<dbReference type="CDD" id="cd00190">
    <property type="entry name" value="Tryp_SPc"/>
    <property type="match status" value="1"/>
</dbReference>
<dbReference type="InterPro" id="IPR009003">
    <property type="entry name" value="Peptidase_S1_PA"/>
</dbReference>
<evidence type="ECO:0000256" key="10">
    <source>
        <dbReference type="ARBA" id="ARBA00038868"/>
    </source>
</evidence>
<keyword evidence="3" id="KW-0645">Protease</keyword>
<keyword evidence="5" id="KW-0378">Hydrolase</keyword>
<evidence type="ECO:0000256" key="9">
    <source>
        <dbReference type="ARBA" id="ARBA00036320"/>
    </source>
</evidence>
<evidence type="ECO:0000256" key="8">
    <source>
        <dbReference type="ARBA" id="ARBA00023157"/>
    </source>
</evidence>
<reference evidence="13" key="1">
    <citation type="journal article" date="2021" name="Mol. Ecol. Resour.">
        <title>Phylogenomic analyses of the genus Drosophila reveals genomic signals of climate adaptation.</title>
        <authorList>
            <person name="Li F."/>
            <person name="Rane R.V."/>
            <person name="Luria V."/>
            <person name="Xiong Z."/>
            <person name="Chen J."/>
            <person name="Li Z."/>
            <person name="Catullo R.A."/>
            <person name="Griffin P.C."/>
            <person name="Schiffer M."/>
            <person name="Pearce S."/>
            <person name="Lee S.F."/>
            <person name="McElroy K."/>
            <person name="Stocker A."/>
            <person name="Shirriffs J."/>
            <person name="Cockerell F."/>
            <person name="Coppin C."/>
            <person name="Sgro C.M."/>
            <person name="Karger A."/>
            <person name="Cain J.W."/>
            <person name="Weber J.A."/>
            <person name="Santpere G."/>
            <person name="Kirschner M.W."/>
            <person name="Hoffmann A.A."/>
            <person name="Oakeshott J.G."/>
            <person name="Zhang G."/>
        </authorList>
    </citation>
    <scope>NUCLEOTIDE SEQUENCE</scope>
    <source>
        <strain evidence="13">BGI-SZ-2011g</strain>
    </source>
</reference>
<dbReference type="SMART" id="SM00020">
    <property type="entry name" value="Tryp_SPc"/>
    <property type="match status" value="1"/>
</dbReference>
<feature type="signal peptide" evidence="11">
    <location>
        <begin position="1"/>
        <end position="19"/>
    </location>
</feature>
<feature type="domain" description="Peptidase S1" evidence="12">
    <location>
        <begin position="29"/>
        <end position="255"/>
    </location>
</feature>
<dbReference type="Proteomes" id="UP001200034">
    <property type="component" value="Unassembled WGS sequence"/>
</dbReference>
<dbReference type="PANTHER" id="PTHR24276:SF91">
    <property type="entry name" value="AT26814P-RELATED"/>
    <property type="match status" value="1"/>
</dbReference>
<evidence type="ECO:0000256" key="2">
    <source>
        <dbReference type="ARBA" id="ARBA00007664"/>
    </source>
</evidence>
<dbReference type="EC" id="3.4.21.4" evidence="10"/>
<accession>A0AAD4K9H3</accession>
<dbReference type="SUPFAM" id="SSF50494">
    <property type="entry name" value="Trypsin-like serine proteases"/>
    <property type="match status" value="1"/>
</dbReference>
<evidence type="ECO:0000256" key="6">
    <source>
        <dbReference type="ARBA" id="ARBA00022825"/>
    </source>
</evidence>
<evidence type="ECO:0000313" key="14">
    <source>
        <dbReference type="Proteomes" id="UP001200034"/>
    </source>
</evidence>
<comment type="caution">
    <text evidence="13">The sequence shown here is derived from an EMBL/GenBank/DDBJ whole genome shotgun (WGS) entry which is preliminary data.</text>
</comment>
<dbReference type="GO" id="GO:0006508">
    <property type="term" value="P:proteolysis"/>
    <property type="evidence" value="ECO:0007669"/>
    <property type="project" value="UniProtKB-KW"/>
</dbReference>
<dbReference type="InterPro" id="IPR043504">
    <property type="entry name" value="Peptidase_S1_PA_chymotrypsin"/>
</dbReference>
<dbReference type="AlphaFoldDB" id="A0AAD4K9H3"/>
<dbReference type="PROSITE" id="PS00134">
    <property type="entry name" value="TRYPSIN_HIS"/>
    <property type="match status" value="1"/>
</dbReference>
<dbReference type="GO" id="GO:0004252">
    <property type="term" value="F:serine-type endopeptidase activity"/>
    <property type="evidence" value="ECO:0007669"/>
    <property type="project" value="UniProtKB-EC"/>
</dbReference>
<evidence type="ECO:0000256" key="1">
    <source>
        <dbReference type="ARBA" id="ARBA00004239"/>
    </source>
</evidence>
<dbReference type="EMBL" id="JAJJHW010000095">
    <property type="protein sequence ID" value="KAH8386589.1"/>
    <property type="molecule type" value="Genomic_DNA"/>
</dbReference>
<evidence type="ECO:0000259" key="12">
    <source>
        <dbReference type="PROSITE" id="PS50240"/>
    </source>
</evidence>
<dbReference type="InterPro" id="IPR001254">
    <property type="entry name" value="Trypsin_dom"/>
</dbReference>
<dbReference type="GO" id="GO:0005576">
    <property type="term" value="C:extracellular region"/>
    <property type="evidence" value="ECO:0007669"/>
    <property type="project" value="UniProtKB-SubCell"/>
</dbReference>
<evidence type="ECO:0000256" key="3">
    <source>
        <dbReference type="ARBA" id="ARBA00022670"/>
    </source>
</evidence>
<dbReference type="Pfam" id="PF00089">
    <property type="entry name" value="Trypsin"/>
    <property type="match status" value="1"/>
</dbReference>
<comment type="catalytic activity">
    <reaction evidence="9">
        <text>Preferential cleavage: Arg-|-Xaa, Lys-|-Xaa.</text>
        <dbReference type="EC" id="3.4.21.4"/>
    </reaction>
</comment>
<evidence type="ECO:0000256" key="11">
    <source>
        <dbReference type="SAM" id="SignalP"/>
    </source>
</evidence>
<evidence type="ECO:0000256" key="7">
    <source>
        <dbReference type="ARBA" id="ARBA00023145"/>
    </source>
</evidence>
<dbReference type="InterPro" id="IPR001314">
    <property type="entry name" value="Peptidase_S1A"/>
</dbReference>
<evidence type="ECO:0000256" key="5">
    <source>
        <dbReference type="ARBA" id="ARBA00022801"/>
    </source>
</evidence>
<name>A0AAD4K9H3_9MUSC</name>
<comment type="similarity">
    <text evidence="2">Belongs to the peptidase S1 family.</text>
</comment>
<dbReference type="InterPro" id="IPR018114">
    <property type="entry name" value="TRYPSIN_HIS"/>
</dbReference>
<dbReference type="FunFam" id="2.40.10.10:FF:000034">
    <property type="entry name" value="Eupolytin"/>
    <property type="match status" value="1"/>
</dbReference>
<dbReference type="Gene3D" id="2.40.10.10">
    <property type="entry name" value="Trypsin-like serine proteases"/>
    <property type="match status" value="2"/>
</dbReference>
<feature type="chain" id="PRO_5042018665" description="trypsin" evidence="11">
    <location>
        <begin position="20"/>
        <end position="257"/>
    </location>
</feature>
<comment type="subcellular location">
    <subcellularLocation>
        <location evidence="1">Secreted</location>
        <location evidence="1">Extracellular space</location>
    </subcellularLocation>
</comment>
<dbReference type="PANTHER" id="PTHR24276">
    <property type="entry name" value="POLYSERASE-RELATED"/>
    <property type="match status" value="1"/>
</dbReference>
<evidence type="ECO:0000256" key="4">
    <source>
        <dbReference type="ARBA" id="ARBA00022729"/>
    </source>
</evidence>
<keyword evidence="8" id="KW-1015">Disulfide bond</keyword>
<keyword evidence="7" id="KW-0865">Zymogen</keyword>